<evidence type="ECO:0000313" key="2">
    <source>
        <dbReference type="Proteomes" id="UP000670092"/>
    </source>
</evidence>
<sequence>MPVCCIAFRRLQNAEKGSPEINSCVSSTGRGDSICYHGLIPATKLLPTLSASYFRILDINRVDE</sequence>
<accession>A0A8H8D2Q1</accession>
<evidence type="ECO:0000313" key="1">
    <source>
        <dbReference type="EMBL" id="KAG5299435.1"/>
    </source>
</evidence>
<organism evidence="1 2">
    <name type="scientific">Ajellomyces capsulatus</name>
    <name type="common">Darling's disease fungus</name>
    <name type="synonym">Histoplasma capsulatum</name>
    <dbReference type="NCBI Taxonomy" id="5037"/>
    <lineage>
        <taxon>Eukaryota</taxon>
        <taxon>Fungi</taxon>
        <taxon>Dikarya</taxon>
        <taxon>Ascomycota</taxon>
        <taxon>Pezizomycotina</taxon>
        <taxon>Eurotiomycetes</taxon>
        <taxon>Eurotiomycetidae</taxon>
        <taxon>Onygenales</taxon>
        <taxon>Ajellomycetaceae</taxon>
        <taxon>Histoplasma</taxon>
    </lineage>
</organism>
<name>A0A8H8D2Q1_AJECA</name>
<dbReference type="VEuPathDB" id="FungiDB:I7I52_09749"/>
<proteinExistence type="predicted"/>
<dbReference type="AlphaFoldDB" id="A0A8H8D2Q1"/>
<gene>
    <name evidence="1" type="ORF">I7I52_09749</name>
</gene>
<comment type="caution">
    <text evidence="1">The sequence shown here is derived from an EMBL/GenBank/DDBJ whole genome shotgun (WGS) entry which is preliminary data.</text>
</comment>
<protein>
    <submittedName>
        <fullName evidence="1">Uncharacterized protein</fullName>
    </submittedName>
</protein>
<dbReference type="EMBL" id="JAEVHI010000002">
    <property type="protein sequence ID" value="KAG5299435.1"/>
    <property type="molecule type" value="Genomic_DNA"/>
</dbReference>
<dbReference type="Proteomes" id="UP000670092">
    <property type="component" value="Unassembled WGS sequence"/>
</dbReference>
<reference evidence="1 2" key="1">
    <citation type="submission" date="2021-01" db="EMBL/GenBank/DDBJ databases">
        <title>Chromosome-level genome assembly of a human fungal pathogen reveals clustering of transcriptionally co-regulated genes.</title>
        <authorList>
            <person name="Voorhies M."/>
            <person name="Cohen S."/>
            <person name="Shea T.P."/>
            <person name="Petrus S."/>
            <person name="Munoz J.F."/>
            <person name="Poplawski S."/>
            <person name="Goldman W.E."/>
            <person name="Michael T."/>
            <person name="Cuomo C.A."/>
            <person name="Sil A."/>
            <person name="Beyhan S."/>
        </authorList>
    </citation>
    <scope>NUCLEOTIDE SEQUENCE [LARGE SCALE GENOMIC DNA]</scope>
    <source>
        <strain evidence="1 2">G184AR</strain>
    </source>
</reference>